<protein>
    <submittedName>
        <fullName evidence="4">LPXTG-site transpeptidase (Sortase) family protein</fullName>
    </submittedName>
</protein>
<gene>
    <name evidence="4" type="ORF">FB561_3876</name>
</gene>
<dbReference type="EMBL" id="VIVK01000001">
    <property type="protein sequence ID" value="TWD82736.1"/>
    <property type="molecule type" value="Genomic_DNA"/>
</dbReference>
<dbReference type="Pfam" id="PF04203">
    <property type="entry name" value="Sortase"/>
    <property type="match status" value="1"/>
</dbReference>
<evidence type="ECO:0000256" key="2">
    <source>
        <dbReference type="PIRSR" id="PIRSR605754-1"/>
    </source>
</evidence>
<dbReference type="InterPro" id="IPR005754">
    <property type="entry name" value="Sortase"/>
</dbReference>
<keyword evidence="1" id="KW-0378">Hydrolase</keyword>
<dbReference type="InterPro" id="IPR023365">
    <property type="entry name" value="Sortase_dom-sf"/>
</dbReference>
<organism evidence="4 5">
    <name type="scientific">Kribbella amoyensis</name>
    <dbReference type="NCBI Taxonomy" id="996641"/>
    <lineage>
        <taxon>Bacteria</taxon>
        <taxon>Bacillati</taxon>
        <taxon>Actinomycetota</taxon>
        <taxon>Actinomycetes</taxon>
        <taxon>Propionibacteriales</taxon>
        <taxon>Kribbellaceae</taxon>
        <taxon>Kribbella</taxon>
    </lineage>
</organism>
<reference evidence="4 5" key="1">
    <citation type="submission" date="2019-06" db="EMBL/GenBank/DDBJ databases">
        <title>Sequencing the genomes of 1000 actinobacteria strains.</title>
        <authorList>
            <person name="Klenk H.-P."/>
        </authorList>
    </citation>
    <scope>NUCLEOTIDE SEQUENCE [LARGE SCALE GENOMIC DNA]</scope>
    <source>
        <strain evidence="4 5">DSM 24683</strain>
    </source>
</reference>
<dbReference type="Proteomes" id="UP000318380">
    <property type="component" value="Unassembled WGS sequence"/>
</dbReference>
<dbReference type="InterPro" id="IPR042001">
    <property type="entry name" value="Sortase_F"/>
</dbReference>
<name>A0A561BV20_9ACTN</name>
<evidence type="ECO:0000256" key="3">
    <source>
        <dbReference type="SAM" id="MobiDB-lite"/>
    </source>
</evidence>
<comment type="caution">
    <text evidence="4">The sequence shown here is derived from an EMBL/GenBank/DDBJ whole genome shotgun (WGS) entry which is preliminary data.</text>
</comment>
<accession>A0A561BV20</accession>
<dbReference type="RefSeq" id="WP_145808540.1">
    <property type="nucleotide sequence ID" value="NZ_VIVK01000001.1"/>
</dbReference>
<dbReference type="Gene3D" id="2.40.260.10">
    <property type="entry name" value="Sortase"/>
    <property type="match status" value="1"/>
</dbReference>
<evidence type="ECO:0000313" key="4">
    <source>
        <dbReference type="EMBL" id="TWD82736.1"/>
    </source>
</evidence>
<feature type="compositionally biased region" description="Polar residues" evidence="3">
    <location>
        <begin position="77"/>
        <end position="95"/>
    </location>
</feature>
<feature type="active site" description="Acyl-thioester intermediate" evidence="2">
    <location>
        <position position="220"/>
    </location>
</feature>
<proteinExistence type="predicted"/>
<feature type="region of interest" description="Disordered" evidence="3">
    <location>
        <begin position="35"/>
        <end position="106"/>
    </location>
</feature>
<dbReference type="GO" id="GO:0016787">
    <property type="term" value="F:hydrolase activity"/>
    <property type="evidence" value="ECO:0007669"/>
    <property type="project" value="UniProtKB-KW"/>
</dbReference>
<dbReference type="AlphaFoldDB" id="A0A561BV20"/>
<evidence type="ECO:0000256" key="1">
    <source>
        <dbReference type="ARBA" id="ARBA00022801"/>
    </source>
</evidence>
<dbReference type="OrthoDB" id="525039at2"/>
<evidence type="ECO:0000313" key="5">
    <source>
        <dbReference type="Proteomes" id="UP000318380"/>
    </source>
</evidence>
<dbReference type="SUPFAM" id="SSF63817">
    <property type="entry name" value="Sortase"/>
    <property type="match status" value="1"/>
</dbReference>
<feature type="compositionally biased region" description="Low complexity" evidence="3">
    <location>
        <begin position="40"/>
        <end position="59"/>
    </location>
</feature>
<feature type="active site" description="Proton donor/acceptor" evidence="2">
    <location>
        <position position="154"/>
    </location>
</feature>
<dbReference type="CDD" id="cd05829">
    <property type="entry name" value="Sortase_F"/>
    <property type="match status" value="1"/>
</dbReference>
<keyword evidence="5" id="KW-1185">Reference proteome</keyword>
<sequence>MTSARRRGRPAPLRWGGLLAVAGLLVAGIGAGVQFGRDQAGASPTPGPSASPSARPGGPKALLTPPSESPAEKPDQPSASSSAGTRKGTPATTSARPGRPTRISLPQLGITAPVVGIKAVNGQLIPPADATKVGWWSGGAQPGAARGSAVITGHTVHNGGGAFDDLDQLRPGTTVTVTTARGTLRYQVTSVTTYRKRSLAAHAGELFDQQVKGRLVLVTCEDWNGQVYLSNVVVVARPMA</sequence>